<protein>
    <submittedName>
        <fullName evidence="1">Adhesion G-protein coupled receptor G4-like</fullName>
    </submittedName>
</protein>
<name>A0A8T2KZG2_ASTMX</name>
<dbReference type="SUPFAM" id="SSF49899">
    <property type="entry name" value="Concanavalin A-like lectins/glucanases"/>
    <property type="match status" value="1"/>
</dbReference>
<organism evidence="1 2">
    <name type="scientific">Astyanax mexicanus</name>
    <name type="common">Blind cave fish</name>
    <name type="synonym">Astyanax fasciatus mexicanus</name>
    <dbReference type="NCBI Taxonomy" id="7994"/>
    <lineage>
        <taxon>Eukaryota</taxon>
        <taxon>Metazoa</taxon>
        <taxon>Chordata</taxon>
        <taxon>Craniata</taxon>
        <taxon>Vertebrata</taxon>
        <taxon>Euteleostomi</taxon>
        <taxon>Actinopterygii</taxon>
        <taxon>Neopterygii</taxon>
        <taxon>Teleostei</taxon>
        <taxon>Ostariophysi</taxon>
        <taxon>Characiformes</taxon>
        <taxon>Characoidei</taxon>
        <taxon>Acestrorhamphidae</taxon>
        <taxon>Acestrorhamphinae</taxon>
        <taxon>Astyanax</taxon>
    </lineage>
</organism>
<reference evidence="1 2" key="1">
    <citation type="submission" date="2021-07" db="EMBL/GenBank/DDBJ databases">
        <authorList>
            <person name="Imarazene B."/>
            <person name="Zahm M."/>
            <person name="Klopp C."/>
            <person name="Cabau C."/>
            <person name="Beille S."/>
            <person name="Jouanno E."/>
            <person name="Castinel A."/>
            <person name="Lluch J."/>
            <person name="Gil L."/>
            <person name="Kuchtly C."/>
            <person name="Lopez Roques C."/>
            <person name="Donnadieu C."/>
            <person name="Parrinello H."/>
            <person name="Journot L."/>
            <person name="Du K."/>
            <person name="Schartl M."/>
            <person name="Retaux S."/>
            <person name="Guiguen Y."/>
        </authorList>
    </citation>
    <scope>NUCLEOTIDE SEQUENCE [LARGE SCALE GENOMIC DNA]</scope>
    <source>
        <strain evidence="1">Pach_M1</strain>
        <tissue evidence="1">Testis</tissue>
    </source>
</reference>
<keyword evidence="1" id="KW-0675">Receptor</keyword>
<proteinExistence type="predicted"/>
<gene>
    <name evidence="1" type="ORF">AMEX_G23222</name>
</gene>
<dbReference type="Proteomes" id="UP000752171">
    <property type="component" value="Unassembled WGS sequence"/>
</dbReference>
<evidence type="ECO:0000313" key="2">
    <source>
        <dbReference type="Proteomes" id="UP000752171"/>
    </source>
</evidence>
<dbReference type="AlphaFoldDB" id="A0A8T2KZG2"/>
<dbReference type="InterPro" id="IPR013320">
    <property type="entry name" value="ConA-like_dom_sf"/>
</dbReference>
<sequence>MCLSVAQKDLPRGGNLWGMKAVLRRSGCQYWALKPDHSLPALEEFSVCVNIQRSINNSAWTAFTYLHPDQSRVDLGLGGRGGKLHIWLFGMNWTVPDTLTVGQWYSVCITWSCSLKQLQLLISGRDAVVANIQPVGMACRLAAGGSLTLGVAHYFVEGKLTVESGTNLQGDITLFRVWGEIRSPELQSSHTCTDGKVLRWHERAWDTYTCPAVTDDTLVCGKGTHT</sequence>
<dbReference type="Gene3D" id="2.60.120.200">
    <property type="match status" value="1"/>
</dbReference>
<accession>A0A8T2KZG2</accession>
<evidence type="ECO:0000313" key="1">
    <source>
        <dbReference type="EMBL" id="KAG9263215.1"/>
    </source>
</evidence>
<dbReference type="EMBL" id="JAICCE010000020">
    <property type="protein sequence ID" value="KAG9263215.1"/>
    <property type="molecule type" value="Genomic_DNA"/>
</dbReference>
<comment type="caution">
    <text evidence="1">The sequence shown here is derived from an EMBL/GenBank/DDBJ whole genome shotgun (WGS) entry which is preliminary data.</text>
</comment>